<keyword evidence="2" id="KW-0645">Protease</keyword>
<dbReference type="SUPFAM" id="SSF50494">
    <property type="entry name" value="Trypsin-like serine proteases"/>
    <property type="match status" value="1"/>
</dbReference>
<name>A0A3N4HSX5_ASCIM</name>
<evidence type="ECO:0000256" key="1">
    <source>
        <dbReference type="ARBA" id="ARBA00022729"/>
    </source>
</evidence>
<dbReference type="PANTHER" id="PTHR15462:SF8">
    <property type="entry name" value="SERINE PROTEASE"/>
    <property type="match status" value="1"/>
</dbReference>
<dbReference type="OrthoDB" id="3693942at2759"/>
<protein>
    <submittedName>
        <fullName evidence="2">Trypsin-like serine protease</fullName>
    </submittedName>
</protein>
<dbReference type="GO" id="GO:0006508">
    <property type="term" value="P:proteolysis"/>
    <property type="evidence" value="ECO:0007669"/>
    <property type="project" value="UniProtKB-KW"/>
</dbReference>
<dbReference type="STRING" id="1160509.A0A3N4HSX5"/>
<keyword evidence="1" id="KW-0732">Signal</keyword>
<dbReference type="AlphaFoldDB" id="A0A3N4HSX5"/>
<dbReference type="Pfam" id="PF13365">
    <property type="entry name" value="Trypsin_2"/>
    <property type="match status" value="1"/>
</dbReference>
<organism evidence="2 3">
    <name type="scientific">Ascobolus immersus RN42</name>
    <dbReference type="NCBI Taxonomy" id="1160509"/>
    <lineage>
        <taxon>Eukaryota</taxon>
        <taxon>Fungi</taxon>
        <taxon>Dikarya</taxon>
        <taxon>Ascomycota</taxon>
        <taxon>Pezizomycotina</taxon>
        <taxon>Pezizomycetes</taxon>
        <taxon>Pezizales</taxon>
        <taxon>Ascobolaceae</taxon>
        <taxon>Ascobolus</taxon>
    </lineage>
</organism>
<dbReference type="Gene3D" id="2.40.10.10">
    <property type="entry name" value="Trypsin-like serine proteases"/>
    <property type="match status" value="2"/>
</dbReference>
<dbReference type="GO" id="GO:0008233">
    <property type="term" value="F:peptidase activity"/>
    <property type="evidence" value="ECO:0007669"/>
    <property type="project" value="UniProtKB-KW"/>
</dbReference>
<dbReference type="PANTHER" id="PTHR15462">
    <property type="entry name" value="SERINE PROTEASE"/>
    <property type="match status" value="1"/>
</dbReference>
<dbReference type="InterPro" id="IPR043504">
    <property type="entry name" value="Peptidase_S1_PA_chymotrypsin"/>
</dbReference>
<dbReference type="InterPro" id="IPR009003">
    <property type="entry name" value="Peptidase_S1_PA"/>
</dbReference>
<gene>
    <name evidence="2" type="ORF">BJ508DRAFT_417361</name>
</gene>
<accession>A0A3N4HSX5</accession>
<keyword evidence="3" id="KW-1185">Reference proteome</keyword>
<keyword evidence="2" id="KW-0378">Hydrolase</keyword>
<sequence>MAVPNVWSLNMSSDHDRGPNSEIEWLDLSYTNDTSTSPSTFLLKDRRVPVHLDDIVNGGKYQSIVKLFYRYAGQNPAENNGTWAIGTGWLIRPDLLVAAGHCVYDTTSQFGRISEINVYLGYHGKNALDSGGVQFRRGSKVATSLSWLASKDNKMNDLAVVKLEKPFFGVTPFKFMSTPMTGTAEIGVVGYPGDMVTNGEQGALMHELFMTVSFDRSKSDLHMLEYPITTFAGQCGSPVLAVTADGLVPIAIHTYWSLSNSSGTAIGDPELFANRLEDYISLIDGEATSVSFHIHPGTAHAPVAPIGQRVESSLYEDDEERFMDVLKLIAGITHRPRYSILGSAPITSMGPVGAILAPLASVAFNAADKAIKPSRQPGSDTCSVGGLSDSGAAKRAILGEAALSAVLRLERDTLQETDIFGDMRMYFRKNSKLAKMVSPIISKTLLEPALRISLDISREQEEKLQIFQDGRMPRRSVSLRRPLSGEISDNFGGREQARDFVRGLVEEPTLVLPGAEGFFDSIFEVITTGISTVPSFGHDIALIVEATDGASSERAEDAEPDIAAKSFHILGQRAAMGEAALQTLMKQDISFLSRRDMEGWDGEPVSIFDVMKEVIQTVGPKVLKAVPIVVNAVIPVAEGLASRRSRS</sequence>
<dbReference type="EMBL" id="ML119734">
    <property type="protein sequence ID" value="RPA76935.1"/>
    <property type="molecule type" value="Genomic_DNA"/>
</dbReference>
<evidence type="ECO:0000313" key="3">
    <source>
        <dbReference type="Proteomes" id="UP000275078"/>
    </source>
</evidence>
<reference evidence="2 3" key="1">
    <citation type="journal article" date="2018" name="Nat. Ecol. Evol.">
        <title>Pezizomycetes genomes reveal the molecular basis of ectomycorrhizal truffle lifestyle.</title>
        <authorList>
            <person name="Murat C."/>
            <person name="Payen T."/>
            <person name="Noel B."/>
            <person name="Kuo A."/>
            <person name="Morin E."/>
            <person name="Chen J."/>
            <person name="Kohler A."/>
            <person name="Krizsan K."/>
            <person name="Balestrini R."/>
            <person name="Da Silva C."/>
            <person name="Montanini B."/>
            <person name="Hainaut M."/>
            <person name="Levati E."/>
            <person name="Barry K.W."/>
            <person name="Belfiori B."/>
            <person name="Cichocki N."/>
            <person name="Clum A."/>
            <person name="Dockter R.B."/>
            <person name="Fauchery L."/>
            <person name="Guy J."/>
            <person name="Iotti M."/>
            <person name="Le Tacon F."/>
            <person name="Lindquist E.A."/>
            <person name="Lipzen A."/>
            <person name="Malagnac F."/>
            <person name="Mello A."/>
            <person name="Molinier V."/>
            <person name="Miyauchi S."/>
            <person name="Poulain J."/>
            <person name="Riccioni C."/>
            <person name="Rubini A."/>
            <person name="Sitrit Y."/>
            <person name="Splivallo R."/>
            <person name="Traeger S."/>
            <person name="Wang M."/>
            <person name="Zifcakova L."/>
            <person name="Wipf D."/>
            <person name="Zambonelli A."/>
            <person name="Paolocci F."/>
            <person name="Nowrousian M."/>
            <person name="Ottonello S."/>
            <person name="Baldrian P."/>
            <person name="Spatafora J.W."/>
            <person name="Henrissat B."/>
            <person name="Nagy L.G."/>
            <person name="Aury J.M."/>
            <person name="Wincker P."/>
            <person name="Grigoriev I.V."/>
            <person name="Bonfante P."/>
            <person name="Martin F.M."/>
        </authorList>
    </citation>
    <scope>NUCLEOTIDE SEQUENCE [LARGE SCALE GENOMIC DNA]</scope>
    <source>
        <strain evidence="2 3">RN42</strain>
    </source>
</reference>
<dbReference type="InterPro" id="IPR050966">
    <property type="entry name" value="Glutamyl_endopeptidase"/>
</dbReference>
<dbReference type="Proteomes" id="UP000275078">
    <property type="component" value="Unassembled WGS sequence"/>
</dbReference>
<evidence type="ECO:0000313" key="2">
    <source>
        <dbReference type="EMBL" id="RPA76935.1"/>
    </source>
</evidence>
<proteinExistence type="predicted"/>